<dbReference type="EMBL" id="JADNRY010000032">
    <property type="protein sequence ID" value="KAF9071486.1"/>
    <property type="molecule type" value="Genomic_DNA"/>
</dbReference>
<feature type="region of interest" description="Disordered" evidence="1">
    <location>
        <begin position="441"/>
        <end position="548"/>
    </location>
</feature>
<feature type="domain" description="DUF6532" evidence="2">
    <location>
        <begin position="199"/>
        <end position="357"/>
    </location>
</feature>
<proteinExistence type="predicted"/>
<reference evidence="3" key="1">
    <citation type="submission" date="2020-11" db="EMBL/GenBank/DDBJ databases">
        <authorList>
            <consortium name="DOE Joint Genome Institute"/>
            <person name="Ahrendt S."/>
            <person name="Riley R."/>
            <person name="Andreopoulos W."/>
            <person name="Labutti K."/>
            <person name="Pangilinan J."/>
            <person name="Ruiz-Duenas F.J."/>
            <person name="Barrasa J.M."/>
            <person name="Sanchez-Garcia M."/>
            <person name="Camarero S."/>
            <person name="Miyauchi S."/>
            <person name="Serrano A."/>
            <person name="Linde D."/>
            <person name="Babiker R."/>
            <person name="Drula E."/>
            <person name="Ayuso-Fernandez I."/>
            <person name="Pacheco R."/>
            <person name="Padilla G."/>
            <person name="Ferreira P."/>
            <person name="Barriuso J."/>
            <person name="Kellner H."/>
            <person name="Castanera R."/>
            <person name="Alfaro M."/>
            <person name="Ramirez L."/>
            <person name="Pisabarro A.G."/>
            <person name="Kuo A."/>
            <person name="Tritt A."/>
            <person name="Lipzen A."/>
            <person name="He G."/>
            <person name="Yan M."/>
            <person name="Ng V."/>
            <person name="Cullen D."/>
            <person name="Martin F."/>
            <person name="Rosso M.-N."/>
            <person name="Henrissat B."/>
            <person name="Hibbett D."/>
            <person name="Martinez A.T."/>
            <person name="Grigoriev I.V."/>
        </authorList>
    </citation>
    <scope>NUCLEOTIDE SEQUENCE</scope>
    <source>
        <strain evidence="3">AH 40177</strain>
    </source>
</reference>
<feature type="region of interest" description="Disordered" evidence="1">
    <location>
        <begin position="167"/>
        <end position="186"/>
    </location>
</feature>
<feature type="compositionally biased region" description="Basic and acidic residues" evidence="1">
    <location>
        <begin position="34"/>
        <end position="45"/>
    </location>
</feature>
<evidence type="ECO:0000313" key="4">
    <source>
        <dbReference type="Proteomes" id="UP000772434"/>
    </source>
</evidence>
<feature type="compositionally biased region" description="Polar residues" evidence="1">
    <location>
        <begin position="512"/>
        <end position="521"/>
    </location>
</feature>
<feature type="compositionally biased region" description="Basic and acidic residues" evidence="1">
    <location>
        <begin position="84"/>
        <end position="95"/>
    </location>
</feature>
<dbReference type="Proteomes" id="UP000772434">
    <property type="component" value="Unassembled WGS sequence"/>
</dbReference>
<protein>
    <recommendedName>
        <fullName evidence="2">DUF6532 domain-containing protein</fullName>
    </recommendedName>
</protein>
<dbReference type="OrthoDB" id="3244572at2759"/>
<dbReference type="Pfam" id="PF20149">
    <property type="entry name" value="DUF6532"/>
    <property type="match status" value="1"/>
</dbReference>
<evidence type="ECO:0000259" key="2">
    <source>
        <dbReference type="Pfam" id="PF20149"/>
    </source>
</evidence>
<keyword evidence="4" id="KW-1185">Reference proteome</keyword>
<organism evidence="3 4">
    <name type="scientific">Rhodocollybia butyracea</name>
    <dbReference type="NCBI Taxonomy" id="206335"/>
    <lineage>
        <taxon>Eukaryota</taxon>
        <taxon>Fungi</taxon>
        <taxon>Dikarya</taxon>
        <taxon>Basidiomycota</taxon>
        <taxon>Agaricomycotina</taxon>
        <taxon>Agaricomycetes</taxon>
        <taxon>Agaricomycetidae</taxon>
        <taxon>Agaricales</taxon>
        <taxon>Marasmiineae</taxon>
        <taxon>Omphalotaceae</taxon>
        <taxon>Rhodocollybia</taxon>
    </lineage>
</organism>
<feature type="compositionally biased region" description="Basic and acidic residues" evidence="1">
    <location>
        <begin position="173"/>
        <end position="183"/>
    </location>
</feature>
<evidence type="ECO:0000313" key="3">
    <source>
        <dbReference type="EMBL" id="KAF9071486.1"/>
    </source>
</evidence>
<feature type="region of interest" description="Disordered" evidence="1">
    <location>
        <begin position="1"/>
        <end position="45"/>
    </location>
</feature>
<gene>
    <name evidence="3" type="ORF">BDP27DRAFT_1419054</name>
</gene>
<dbReference type="AlphaFoldDB" id="A0A9P5PY11"/>
<comment type="caution">
    <text evidence="3">The sequence shown here is derived from an EMBL/GenBank/DDBJ whole genome shotgun (WGS) entry which is preliminary data.</text>
</comment>
<feature type="region of interest" description="Disordered" evidence="1">
    <location>
        <begin position="120"/>
        <end position="158"/>
    </location>
</feature>
<feature type="compositionally biased region" description="Polar residues" evidence="1">
    <location>
        <begin position="441"/>
        <end position="452"/>
    </location>
</feature>
<feature type="compositionally biased region" description="Basic and acidic residues" evidence="1">
    <location>
        <begin position="1"/>
        <end position="15"/>
    </location>
</feature>
<dbReference type="InterPro" id="IPR045341">
    <property type="entry name" value="DUF6532"/>
</dbReference>
<feature type="region of interest" description="Disordered" evidence="1">
    <location>
        <begin position="59"/>
        <end position="102"/>
    </location>
</feature>
<evidence type="ECO:0000256" key="1">
    <source>
        <dbReference type="SAM" id="MobiDB-lite"/>
    </source>
</evidence>
<name>A0A9P5PY11_9AGAR</name>
<feature type="compositionally biased region" description="Polar residues" evidence="1">
    <location>
        <begin position="464"/>
        <end position="477"/>
    </location>
</feature>
<feature type="compositionally biased region" description="Acidic residues" evidence="1">
    <location>
        <begin position="415"/>
        <end position="428"/>
    </location>
</feature>
<sequence length="548" mass="60684">MPPKKPVSDYPKRPLEDDEAPSSGPKRRRNKSVKQSEMDSAVQEKEISRLKKLLAISEKENAVQRKKLNNAQDESETQKRKRQHYEEAYKEEHGRLAPKRPAKTGLFGSMIRTVSILTQSPQAPKLQKSMAKTPKATKTHQRTRTQLQTAAPKASAPARVLTPPLEESNVQEPEIHPDRDGKSLGDYSQLTKKMLKESVRYYEMRVLATNMYPETPMSLEWAQDIWESAHDDSKCIALTDNMICLMHKRGTRVRNIIRGRIEPLVQPLFGFKTSSTSAATKYNATLYLTLITDFGFYYEDPVARTGLLRHPIMLQSICAGFFFGKRSYGVENPSAFRPVCLASLATALTMIEIMLSQCTLPRLQNGLIWIKQKTKALRTKWATKALVKAGTAPDTDIPDVSMSKTDRAQALAELDEMGSDDESSDGNIDEANNSGAAQIGNTQAEEQSSDGNVDSEPGADTEGGINNDTIPRSQTSRGGMRNGKKGQPVGTDANHQRAHEAQGPTAMPAASNKKNLLKSQQWGGGSILKVKAWQPGVEESERDTDSSE</sequence>
<accession>A0A9P5PY11</accession>
<feature type="region of interest" description="Disordered" evidence="1">
    <location>
        <begin position="415"/>
        <end position="434"/>
    </location>
</feature>